<dbReference type="Proteomes" id="UP000053258">
    <property type="component" value="Unassembled WGS sequence"/>
</dbReference>
<keyword evidence="2" id="KW-0202">Cytokine</keyword>
<evidence type="ECO:0000256" key="2">
    <source>
        <dbReference type="ARBA" id="ARBA00022514"/>
    </source>
</evidence>
<dbReference type="GO" id="GO:0005615">
    <property type="term" value="C:extracellular space"/>
    <property type="evidence" value="ECO:0007669"/>
    <property type="project" value="UniProtKB-KW"/>
</dbReference>
<gene>
    <name evidence="5" type="ORF">N305_12238</name>
</gene>
<dbReference type="Pfam" id="PF00048">
    <property type="entry name" value="IL8"/>
    <property type="match status" value="1"/>
</dbReference>
<keyword evidence="3" id="KW-0732">Signal</keyword>
<name>A0A093Q0U6_9PASS</name>
<dbReference type="PANTHER" id="PTHR12015">
    <property type="entry name" value="SMALL INDUCIBLE CYTOKINE A"/>
    <property type="match status" value="1"/>
</dbReference>
<dbReference type="Gene3D" id="2.40.50.40">
    <property type="match status" value="1"/>
</dbReference>
<feature type="signal peptide" evidence="3">
    <location>
        <begin position="1"/>
        <end position="22"/>
    </location>
</feature>
<evidence type="ECO:0000256" key="1">
    <source>
        <dbReference type="ARBA" id="ARBA00010868"/>
    </source>
</evidence>
<dbReference type="GO" id="GO:0006955">
    <property type="term" value="P:immune response"/>
    <property type="evidence" value="ECO:0007669"/>
    <property type="project" value="InterPro"/>
</dbReference>
<dbReference type="SUPFAM" id="SSF54117">
    <property type="entry name" value="Interleukin 8-like chemokines"/>
    <property type="match status" value="1"/>
</dbReference>
<dbReference type="InterPro" id="IPR036048">
    <property type="entry name" value="Interleukin_8-like_sf"/>
</dbReference>
<keyword evidence="6" id="KW-1185">Reference proteome</keyword>
<dbReference type="InterPro" id="IPR039809">
    <property type="entry name" value="Chemokine_b/g/d"/>
</dbReference>
<feature type="chain" id="PRO_5001886453" evidence="3">
    <location>
        <begin position="23"/>
        <end position="90"/>
    </location>
</feature>
<comment type="similarity">
    <text evidence="1">Belongs to the intercrine beta (chemokine CC) family.</text>
</comment>
<evidence type="ECO:0000313" key="5">
    <source>
        <dbReference type="EMBL" id="KFW82598.1"/>
    </source>
</evidence>
<dbReference type="GO" id="GO:0008009">
    <property type="term" value="F:chemokine activity"/>
    <property type="evidence" value="ECO:0007669"/>
    <property type="project" value="InterPro"/>
</dbReference>
<dbReference type="CDD" id="cd00272">
    <property type="entry name" value="Chemokine_CC"/>
    <property type="match status" value="1"/>
</dbReference>
<dbReference type="InterPro" id="IPR001811">
    <property type="entry name" value="Chemokine_IL8-like_dom"/>
</dbReference>
<dbReference type="SMART" id="SM00199">
    <property type="entry name" value="SCY"/>
    <property type="match status" value="1"/>
</dbReference>
<accession>A0A093Q0U6</accession>
<dbReference type="EMBL" id="KL671422">
    <property type="protein sequence ID" value="KFW82598.1"/>
    <property type="molecule type" value="Genomic_DNA"/>
</dbReference>
<sequence length="90" mass="10269">MKVFAAVLALFLLATSFSQTFSGPVGPDLPICCFKFTRHELPRDRILRHYSTRTSCPQPGIVFITRRGHQVCANPSDTWVQRYLQSLEQN</sequence>
<dbReference type="AlphaFoldDB" id="A0A093Q0U6"/>
<dbReference type="STRING" id="328815.ENSMVIP00005012406"/>
<organism evidence="5 6">
    <name type="scientific">Manacus vitellinus</name>
    <name type="common">golden-collared manakin</name>
    <dbReference type="NCBI Taxonomy" id="328815"/>
    <lineage>
        <taxon>Eukaryota</taxon>
        <taxon>Metazoa</taxon>
        <taxon>Chordata</taxon>
        <taxon>Craniata</taxon>
        <taxon>Vertebrata</taxon>
        <taxon>Euteleostomi</taxon>
        <taxon>Archelosauria</taxon>
        <taxon>Archosauria</taxon>
        <taxon>Dinosauria</taxon>
        <taxon>Saurischia</taxon>
        <taxon>Theropoda</taxon>
        <taxon>Coelurosauria</taxon>
        <taxon>Aves</taxon>
        <taxon>Neognathae</taxon>
        <taxon>Neoaves</taxon>
        <taxon>Telluraves</taxon>
        <taxon>Australaves</taxon>
        <taxon>Passeriformes</taxon>
        <taxon>Pipridae</taxon>
        <taxon>Manacus</taxon>
    </lineage>
</organism>
<proteinExistence type="inferred from homology"/>
<evidence type="ECO:0000313" key="6">
    <source>
        <dbReference type="Proteomes" id="UP000053258"/>
    </source>
</evidence>
<evidence type="ECO:0000256" key="3">
    <source>
        <dbReference type="SAM" id="SignalP"/>
    </source>
</evidence>
<feature type="domain" description="Chemokine interleukin-8-like" evidence="4">
    <location>
        <begin position="32"/>
        <end position="87"/>
    </location>
</feature>
<dbReference type="OrthoDB" id="9447832at2759"/>
<dbReference type="FunFam" id="2.40.50.40:FF:000002">
    <property type="entry name" value="C-C motif chemokine"/>
    <property type="match status" value="1"/>
</dbReference>
<reference evidence="5 6" key="1">
    <citation type="submission" date="2014-06" db="EMBL/GenBank/DDBJ databases">
        <title>Genome evolution of avian class.</title>
        <authorList>
            <person name="Zhang G."/>
            <person name="Li C."/>
        </authorList>
    </citation>
    <scope>NUCLEOTIDE SEQUENCE [LARGE SCALE GENOMIC DNA]</scope>
    <source>
        <strain evidence="5">BGI_N305</strain>
    </source>
</reference>
<evidence type="ECO:0000259" key="4">
    <source>
        <dbReference type="SMART" id="SM00199"/>
    </source>
</evidence>
<protein>
    <submittedName>
        <fullName evidence="5">C-C motif chemokine 4</fullName>
    </submittedName>
</protein>